<feature type="region of interest" description="Disordered" evidence="1">
    <location>
        <begin position="72"/>
        <end position="96"/>
    </location>
</feature>
<dbReference type="GO" id="GO:0006289">
    <property type="term" value="P:nucleotide-excision repair"/>
    <property type="evidence" value="ECO:0007669"/>
    <property type="project" value="TreeGrafter"/>
</dbReference>
<dbReference type="InterPro" id="IPR001650">
    <property type="entry name" value="Helicase_C-like"/>
</dbReference>
<reference evidence="3 4" key="1">
    <citation type="journal article" date="2012" name="PLoS ONE">
        <title>Genome sequence and transcriptome analysis of the radioresistant bacterium Deinococcus gobiensis: insights into the extreme environmental adaptations.</title>
        <authorList>
            <person name="Yuan M."/>
            <person name="Chen M."/>
            <person name="Zhang W."/>
            <person name="Lu W."/>
            <person name="Wang J."/>
            <person name="Yang M."/>
            <person name="Zhao P."/>
            <person name="Tang R."/>
            <person name="Li X."/>
            <person name="Hao Y."/>
            <person name="Zhou Z."/>
            <person name="Zhan Y."/>
            <person name="Yu H."/>
            <person name="Teng C."/>
            <person name="Yan Y."/>
            <person name="Ping S."/>
            <person name="Wang Y."/>
            <person name="Lin M."/>
        </authorList>
    </citation>
    <scope>NUCLEOTIDE SEQUENCE [LARGE SCALE GENOMIC DNA]</scope>
    <source>
        <strain evidence="4">DSM 21396 / JCM 16679 / CGMCC 1.7299 / I-0</strain>
        <plasmid evidence="3">P4</plasmid>
    </source>
</reference>
<keyword evidence="3" id="KW-0067">ATP-binding</keyword>
<sequence length="1074" mass="119468">MTTSTPFVSDTRFAAVQFLETQLVGPADGPTEVLPFRERPVNRYLMGILFPQEPQAEVPVHTYQDLIEPPEDAVEDDLGSNERDDTGAPQDPTFLAGKWQPSSVGLSLYTDAPELTTSVWGALYVRTRGSSAEEWHRKALAEADAPEEVTLRVPHAMRGGIQKENVLAGHAQLHALWRRLPQGWLVTVSLVNPRTRLGRQIEIEDCLFQVGVSCQPSGGTIMPYPEFQAQSLDPEEDELRLLFRRHHTYGVGHGCAPVWDPGANRVASAFVPWSEVRPLTQDVPGLGPDILNIAMVAWGQRPRAEIVAKYAEMVDVYRTWIAGLLSSNADIPEHLEPARERLRGRLQTALTRMDAGVALLRDNDEAWRAYVIASRAMLMQMHHVSREMGGTRRSRQEAIQAMPKSYDHGAMLKFSWRPFQLAFMLMTVTSLTSHSDVWRETVDLIWFPTGGGKTEAYLLAAAYVMVLRRHRHGPLGGGTAVITRYTLRLLTAQQFRRTSTLICALEWLRVQDTTDRLGLGDESFTVGLWVGGDSTPNEYGQALEKFQELRAEAQPASPFILDACPWCGTEIIPRTYSQDDASYGVRTTTSSFALHCTNSACDFHGQLPVQVVDDGLYAQPPTFLLGTVDKFAMVAWKEQAGRFFGSDEAFPPDLIIQDELHLLSGPLGTTVGLYECALQQLPMLRGGRPKIIASTATIRRASEQVGALFNREVQLFPPSGLDADDSFFARRDDDPARPGRLYVGVMSPHQSMKTAMTQLGAALVELPQVVSGLPVPLQQSYATLVMYFNSLRELGQGRKIAQDDITSRLHSVFNRPYREIYTHDQVEELTSNLDGGELTDILSQLARDPSDGDHVAVLATSNMLSVGVDIGRLGLMLMAGQPKTSSEYIQATSRVGRDARRPGMVIVLYSPGKPRDRSHYESFPTYHGSLYRYVEPTSVTPFALPSRLRALHAVLGILVRHTIPGMSAESAAVHFDRTLPQVQEIVGRMLEWVMRVDPAEEPKTREQLERLVSEWQEQATALKAMGRPLQYGARGRNIAGIYRPADDSNRNGLWPTLQNMRSVDESSSIQIKTR</sequence>
<dbReference type="AlphaFoldDB" id="H8H3L8"/>
<keyword evidence="3" id="KW-0347">Helicase</keyword>
<dbReference type="EMBL" id="CP002195">
    <property type="protein sequence ID" value="AFD28115.1"/>
    <property type="molecule type" value="Genomic_DNA"/>
</dbReference>
<keyword evidence="4" id="KW-1185">Reference proteome</keyword>
<feature type="domain" description="Helicase C-terminal" evidence="2">
    <location>
        <begin position="776"/>
        <end position="952"/>
    </location>
</feature>
<dbReference type="GO" id="GO:0043138">
    <property type="term" value="F:3'-5' DNA helicase activity"/>
    <property type="evidence" value="ECO:0007669"/>
    <property type="project" value="TreeGrafter"/>
</dbReference>
<protein>
    <submittedName>
        <fullName evidence="3">Helicase domain protein</fullName>
    </submittedName>
</protein>
<evidence type="ECO:0000256" key="1">
    <source>
        <dbReference type="SAM" id="MobiDB-lite"/>
    </source>
</evidence>
<proteinExistence type="predicted"/>
<dbReference type="PROSITE" id="PS51194">
    <property type="entry name" value="HELICASE_CTER"/>
    <property type="match status" value="1"/>
</dbReference>
<dbReference type="Gene3D" id="3.40.50.300">
    <property type="entry name" value="P-loop containing nucleotide triphosphate hydrolases"/>
    <property type="match status" value="2"/>
</dbReference>
<dbReference type="GO" id="GO:0036297">
    <property type="term" value="P:interstrand cross-link repair"/>
    <property type="evidence" value="ECO:0007669"/>
    <property type="project" value="TreeGrafter"/>
</dbReference>
<gene>
    <name evidence="3" type="ordered locus">DGo_PD0041</name>
</gene>
<dbReference type="SMART" id="SM00490">
    <property type="entry name" value="HELICc"/>
    <property type="match status" value="1"/>
</dbReference>
<dbReference type="RefSeq" id="WP_014686925.1">
    <property type="nucleotide sequence ID" value="NC_017792.1"/>
</dbReference>
<keyword evidence="3" id="KW-0614">Plasmid</keyword>
<dbReference type="CDD" id="cd18785">
    <property type="entry name" value="SF2_C"/>
    <property type="match status" value="1"/>
</dbReference>
<dbReference type="OrthoDB" id="713315at2"/>
<accession>H8H3L8</accession>
<dbReference type="PANTHER" id="PTHR47957:SF3">
    <property type="entry name" value="ATP-DEPENDENT HELICASE HRQ1"/>
    <property type="match status" value="1"/>
</dbReference>
<evidence type="ECO:0000313" key="4">
    <source>
        <dbReference type="Proteomes" id="UP000007575"/>
    </source>
</evidence>
<dbReference type="HOGENOM" id="CLU_004880_0_0_0"/>
<evidence type="ECO:0000313" key="3">
    <source>
        <dbReference type="EMBL" id="AFD28115.1"/>
    </source>
</evidence>
<geneLocation type="plasmid" evidence="3 4">
    <name>P4</name>
</geneLocation>
<name>H8H3L8_DEIGI</name>
<organism evidence="3 4">
    <name type="scientific">Deinococcus gobiensis (strain DSM 21396 / JCM 16679 / CGMCC 1.7299 / I-0)</name>
    <dbReference type="NCBI Taxonomy" id="745776"/>
    <lineage>
        <taxon>Bacteria</taxon>
        <taxon>Thermotogati</taxon>
        <taxon>Deinococcota</taxon>
        <taxon>Deinococci</taxon>
        <taxon>Deinococcales</taxon>
        <taxon>Deinococcaceae</taxon>
        <taxon>Deinococcus</taxon>
    </lineage>
</organism>
<dbReference type="Pfam" id="PF00271">
    <property type="entry name" value="Helicase_C"/>
    <property type="match status" value="1"/>
</dbReference>
<evidence type="ECO:0000259" key="2">
    <source>
        <dbReference type="PROSITE" id="PS51194"/>
    </source>
</evidence>
<dbReference type="SUPFAM" id="SSF52540">
    <property type="entry name" value="P-loop containing nucleoside triphosphate hydrolases"/>
    <property type="match status" value="1"/>
</dbReference>
<dbReference type="InterPro" id="IPR027417">
    <property type="entry name" value="P-loop_NTPase"/>
</dbReference>
<dbReference type="KEGG" id="dgo:DGo_PD0041"/>
<dbReference type="Proteomes" id="UP000007575">
    <property type="component" value="Plasmid P4"/>
</dbReference>
<dbReference type="PANTHER" id="PTHR47957">
    <property type="entry name" value="ATP-DEPENDENT HELICASE HRQ1"/>
    <property type="match status" value="1"/>
</dbReference>
<dbReference type="PATRIC" id="fig|745776.4.peg.4021"/>
<keyword evidence="3" id="KW-0378">Hydrolase</keyword>
<keyword evidence="3" id="KW-0547">Nucleotide-binding</keyword>